<dbReference type="Gene3D" id="2.60.120.260">
    <property type="entry name" value="Galactose-binding domain-like"/>
    <property type="match status" value="1"/>
</dbReference>
<dbReference type="Pfam" id="PF22633">
    <property type="entry name" value="F5_F8_type_C_2"/>
    <property type="match status" value="1"/>
</dbReference>
<feature type="non-terminal residue" evidence="1">
    <location>
        <position position="1"/>
    </location>
</feature>
<dbReference type="PANTHER" id="PTHR45713:SF6">
    <property type="entry name" value="F5_8 TYPE C DOMAIN-CONTAINING PROTEIN"/>
    <property type="match status" value="1"/>
</dbReference>
<dbReference type="InterPro" id="IPR008979">
    <property type="entry name" value="Galactose-bd-like_sf"/>
</dbReference>
<feature type="non-terminal residue" evidence="1">
    <location>
        <position position="75"/>
    </location>
</feature>
<gene>
    <name evidence="1" type="ORF">GSLYS_00021921001</name>
</gene>
<proteinExistence type="predicted"/>
<dbReference type="SUPFAM" id="SSF49785">
    <property type="entry name" value="Galactose-binding domain-like"/>
    <property type="match status" value="1"/>
</dbReference>
<evidence type="ECO:0000313" key="1">
    <source>
        <dbReference type="EMBL" id="CAL1548604.1"/>
    </source>
</evidence>
<accession>A0AAV2ITS2</accession>
<keyword evidence="2" id="KW-1185">Reference proteome</keyword>
<organism evidence="1 2">
    <name type="scientific">Lymnaea stagnalis</name>
    <name type="common">Great pond snail</name>
    <name type="synonym">Helix stagnalis</name>
    <dbReference type="NCBI Taxonomy" id="6523"/>
    <lineage>
        <taxon>Eukaryota</taxon>
        <taxon>Metazoa</taxon>
        <taxon>Spiralia</taxon>
        <taxon>Lophotrochozoa</taxon>
        <taxon>Mollusca</taxon>
        <taxon>Gastropoda</taxon>
        <taxon>Heterobranchia</taxon>
        <taxon>Euthyneura</taxon>
        <taxon>Panpulmonata</taxon>
        <taxon>Hygrophila</taxon>
        <taxon>Lymnaeoidea</taxon>
        <taxon>Lymnaeidae</taxon>
        <taxon>Lymnaea</taxon>
    </lineage>
</organism>
<sequence length="75" mass="8430">GRNVALRQSASQTSTYVEIGIDTQASNAIDGNTNGSVVYNTCSHTAHEDQSPSWNVKFDRPQAVYRFLLYNRFFN</sequence>
<reference evidence="1 2" key="1">
    <citation type="submission" date="2024-04" db="EMBL/GenBank/DDBJ databases">
        <authorList>
            <consortium name="Genoscope - CEA"/>
            <person name="William W."/>
        </authorList>
    </citation>
    <scope>NUCLEOTIDE SEQUENCE [LARGE SCALE GENOMIC DNA]</scope>
</reference>
<name>A0AAV2ITS2_LYMST</name>
<dbReference type="Proteomes" id="UP001497497">
    <property type="component" value="Unassembled WGS sequence"/>
</dbReference>
<dbReference type="InterPro" id="IPR051941">
    <property type="entry name" value="BG_Antigen-Binding_Lectin"/>
</dbReference>
<dbReference type="EMBL" id="CAXITT010001472">
    <property type="protein sequence ID" value="CAL1548604.1"/>
    <property type="molecule type" value="Genomic_DNA"/>
</dbReference>
<comment type="caution">
    <text evidence="1">The sequence shown here is derived from an EMBL/GenBank/DDBJ whole genome shotgun (WGS) entry which is preliminary data.</text>
</comment>
<protein>
    <submittedName>
        <fullName evidence="1">Uncharacterized protein</fullName>
    </submittedName>
</protein>
<dbReference type="PANTHER" id="PTHR45713">
    <property type="entry name" value="FTP DOMAIN-CONTAINING PROTEIN"/>
    <property type="match status" value="1"/>
</dbReference>
<dbReference type="AlphaFoldDB" id="A0AAV2ITS2"/>
<evidence type="ECO:0000313" key="2">
    <source>
        <dbReference type="Proteomes" id="UP001497497"/>
    </source>
</evidence>